<feature type="domain" description="HBM" evidence="7">
    <location>
        <begin position="45"/>
        <end position="284"/>
    </location>
</feature>
<keyword evidence="4" id="KW-1133">Transmembrane helix</keyword>
<dbReference type="Gene3D" id="6.10.340.10">
    <property type="match status" value="1"/>
</dbReference>
<reference evidence="8 9" key="1">
    <citation type="submission" date="2016-10" db="EMBL/GenBank/DDBJ databases">
        <authorList>
            <person name="de Groot N.N."/>
        </authorList>
    </citation>
    <scope>NUCLEOTIDE SEQUENCE [LARGE SCALE GENOMIC DNA]</scope>
    <source>
        <strain evidence="8 9">ATCC 700224</strain>
    </source>
</reference>
<dbReference type="SMART" id="SM00283">
    <property type="entry name" value="MA"/>
    <property type="match status" value="1"/>
</dbReference>
<keyword evidence="4" id="KW-0812">Transmembrane</keyword>
<feature type="transmembrane region" description="Helical" evidence="4">
    <location>
        <begin position="12"/>
        <end position="33"/>
    </location>
</feature>
<dbReference type="SMART" id="SM01358">
    <property type="entry name" value="HBM"/>
    <property type="match status" value="1"/>
</dbReference>
<dbReference type="AlphaFoldDB" id="A0A1G7FGF4"/>
<evidence type="ECO:0000313" key="8">
    <source>
        <dbReference type="EMBL" id="SDE74984.1"/>
    </source>
</evidence>
<evidence type="ECO:0000256" key="4">
    <source>
        <dbReference type="SAM" id="Phobius"/>
    </source>
</evidence>
<organism evidence="8 9">
    <name type="scientific">Rhodospira trueperi</name>
    <dbReference type="NCBI Taxonomy" id="69960"/>
    <lineage>
        <taxon>Bacteria</taxon>
        <taxon>Pseudomonadati</taxon>
        <taxon>Pseudomonadota</taxon>
        <taxon>Alphaproteobacteria</taxon>
        <taxon>Rhodospirillales</taxon>
        <taxon>Rhodospirillaceae</taxon>
        <taxon>Rhodospira</taxon>
    </lineage>
</organism>
<evidence type="ECO:0000259" key="5">
    <source>
        <dbReference type="PROSITE" id="PS50111"/>
    </source>
</evidence>
<accession>A0A1G7FGF4</accession>
<keyword evidence="9" id="KW-1185">Reference proteome</keyword>
<evidence type="ECO:0000259" key="7">
    <source>
        <dbReference type="PROSITE" id="PS51753"/>
    </source>
</evidence>
<dbReference type="GO" id="GO:0007165">
    <property type="term" value="P:signal transduction"/>
    <property type="evidence" value="ECO:0007669"/>
    <property type="project" value="UniProtKB-KW"/>
</dbReference>
<comment type="similarity">
    <text evidence="2">Belongs to the methyl-accepting chemotaxis (MCP) protein family.</text>
</comment>
<dbReference type="GO" id="GO:0016020">
    <property type="term" value="C:membrane"/>
    <property type="evidence" value="ECO:0007669"/>
    <property type="project" value="InterPro"/>
</dbReference>
<feature type="transmembrane region" description="Helical" evidence="4">
    <location>
        <begin position="295"/>
        <end position="317"/>
    </location>
</feature>
<gene>
    <name evidence="8" type="ORF">SAMN05421720_11158</name>
</gene>
<dbReference type="EMBL" id="FNAP01000011">
    <property type="protein sequence ID" value="SDE74984.1"/>
    <property type="molecule type" value="Genomic_DNA"/>
</dbReference>
<proteinExistence type="inferred from homology"/>
<dbReference type="SUPFAM" id="SSF58104">
    <property type="entry name" value="Methyl-accepting chemotaxis protein (MCP) signaling domain"/>
    <property type="match status" value="1"/>
</dbReference>
<keyword evidence="1 3" id="KW-0807">Transducer</keyword>
<feature type="domain" description="Methyl-accepting transducer" evidence="5">
    <location>
        <begin position="404"/>
        <end position="647"/>
    </location>
</feature>
<dbReference type="InterPro" id="IPR004089">
    <property type="entry name" value="MCPsignal_dom"/>
</dbReference>
<feature type="domain" description="HAMP" evidence="6">
    <location>
        <begin position="318"/>
        <end position="371"/>
    </location>
</feature>
<dbReference type="Gene3D" id="1.10.287.950">
    <property type="entry name" value="Methyl-accepting chemotaxis protein"/>
    <property type="match status" value="1"/>
</dbReference>
<dbReference type="InterPro" id="IPR003660">
    <property type="entry name" value="HAMP_dom"/>
</dbReference>
<evidence type="ECO:0000256" key="2">
    <source>
        <dbReference type="ARBA" id="ARBA00029447"/>
    </source>
</evidence>
<dbReference type="RefSeq" id="WP_092787355.1">
    <property type="nucleotide sequence ID" value="NZ_FNAP01000011.1"/>
</dbReference>
<dbReference type="PANTHER" id="PTHR32089">
    <property type="entry name" value="METHYL-ACCEPTING CHEMOTAXIS PROTEIN MCPB"/>
    <property type="match status" value="1"/>
</dbReference>
<dbReference type="PANTHER" id="PTHR32089:SF112">
    <property type="entry name" value="LYSOZYME-LIKE PROTEIN-RELATED"/>
    <property type="match status" value="1"/>
</dbReference>
<dbReference type="Proteomes" id="UP000199412">
    <property type="component" value="Unassembled WGS sequence"/>
</dbReference>
<dbReference type="Pfam" id="PF00672">
    <property type="entry name" value="HAMP"/>
    <property type="match status" value="1"/>
</dbReference>
<evidence type="ECO:0000259" key="6">
    <source>
        <dbReference type="PROSITE" id="PS50885"/>
    </source>
</evidence>
<protein>
    <submittedName>
        <fullName evidence="8">Methyl-accepting chemotaxis protein</fullName>
    </submittedName>
</protein>
<dbReference type="SMART" id="SM00304">
    <property type="entry name" value="HAMP"/>
    <property type="match status" value="1"/>
</dbReference>
<dbReference type="PROSITE" id="PS51753">
    <property type="entry name" value="HBM"/>
    <property type="match status" value="1"/>
</dbReference>
<sequence>MLKSIRIGPKLYGGFGVVLTLLVILGAVTTIQLNSIGGIFDEYRSLARSANEIGRVQANMLMARMGVLTFIRKGDQASIDEVRERADATREFIGTTRALIVDPEASQLLDQMRREVDDYTAGFKQITDLHAERVHLNDTLVETGIAIERTLTEIMRSAYDDQDAEAAYLTGLVLRNLLLGRLYVQKFLEDNAKASSDRAMVELGNFDDDIQDLNAALQNPGRRQLMQEAIEAKELYADAFDKVITVINTRDGIMSGQLDVIGPRVAQQVEDFKLEVKEQQDTLGPQAMAAISQTITITIVVAVIAIVLGVAAAWTIGAGITKPIHAMTAVMGRLANKDYAAEIPAQDHKDEVGDMAKAVQIFKDSMQQADRMQADQLEEARKRDERAKRIAALNDQFDRGVSGILEAVAAAATQLQSTSESMASIAEETNSQATTVAAASEEASTNVQTVASAAEELSSSINEIGRQVQQSSDIAAKAAAEADRTNKVVAGLADSAQKIGEVVNLITDIADQTNLLALNATIEAARAGDAGKGFAVVANEVKSLASQTAKATEDIGRQIGSVQTETQTAVSAIEGITEIINRINEVTSTIASAVEEQNAATQEIARNVQQASQGTTEVSSTIVGVTEAAREAGTAADSVLQATNSLNEQSTMLKSMVEKFLADVRAA</sequence>
<evidence type="ECO:0000313" key="9">
    <source>
        <dbReference type="Proteomes" id="UP000199412"/>
    </source>
</evidence>
<dbReference type="PROSITE" id="PS50111">
    <property type="entry name" value="CHEMOTAXIS_TRANSDUC_2"/>
    <property type="match status" value="1"/>
</dbReference>
<name>A0A1G7FGF4_9PROT</name>
<dbReference type="STRING" id="69960.SAMN05421720_11158"/>
<evidence type="ECO:0000256" key="3">
    <source>
        <dbReference type="PROSITE-ProRule" id="PRU00284"/>
    </source>
</evidence>
<evidence type="ECO:0000256" key="1">
    <source>
        <dbReference type="ARBA" id="ARBA00023224"/>
    </source>
</evidence>
<dbReference type="InterPro" id="IPR032255">
    <property type="entry name" value="HBM"/>
</dbReference>
<dbReference type="Pfam" id="PF12729">
    <property type="entry name" value="4HB_MCP_1"/>
    <property type="match status" value="1"/>
</dbReference>
<dbReference type="InterPro" id="IPR024478">
    <property type="entry name" value="HlyB_4HB_MCP"/>
</dbReference>
<dbReference type="Pfam" id="PF00015">
    <property type="entry name" value="MCPsignal"/>
    <property type="match status" value="1"/>
</dbReference>
<dbReference type="OrthoDB" id="3378718at2"/>
<dbReference type="PROSITE" id="PS50885">
    <property type="entry name" value="HAMP"/>
    <property type="match status" value="1"/>
</dbReference>
<keyword evidence="4" id="KW-0472">Membrane</keyword>